<proteinExistence type="predicted"/>
<evidence type="ECO:0000313" key="2">
    <source>
        <dbReference type="Proteomes" id="UP000499080"/>
    </source>
</evidence>
<dbReference type="AlphaFoldDB" id="A0A4Y2EJZ1"/>
<evidence type="ECO:0000313" key="1">
    <source>
        <dbReference type="EMBL" id="GBM28609.1"/>
    </source>
</evidence>
<sequence>MLFFQPWSVNEDNIRDSIHSKNFHATHEGIGFSHERFGVHKRHTHPRFTVKYRVRRSPITPPGICHRLPKPCMQCNRLNARISSFLEFIRDEQAFSQSDANGKLLNLVSQLVIT</sequence>
<reference evidence="1 2" key="1">
    <citation type="journal article" date="2019" name="Sci. Rep.">
        <title>Orb-weaving spider Araneus ventricosus genome elucidates the spidroin gene catalogue.</title>
        <authorList>
            <person name="Kono N."/>
            <person name="Nakamura H."/>
            <person name="Ohtoshi R."/>
            <person name="Moran D.A.P."/>
            <person name="Shinohara A."/>
            <person name="Yoshida Y."/>
            <person name="Fujiwara M."/>
            <person name="Mori M."/>
            <person name="Tomita M."/>
            <person name="Arakawa K."/>
        </authorList>
    </citation>
    <scope>NUCLEOTIDE SEQUENCE [LARGE SCALE GENOMIC DNA]</scope>
</reference>
<keyword evidence="2" id="KW-1185">Reference proteome</keyword>
<dbReference type="Proteomes" id="UP000499080">
    <property type="component" value="Unassembled WGS sequence"/>
</dbReference>
<accession>A0A4Y2EJZ1</accession>
<comment type="caution">
    <text evidence="1">The sequence shown here is derived from an EMBL/GenBank/DDBJ whole genome shotgun (WGS) entry which is preliminary data.</text>
</comment>
<name>A0A4Y2EJZ1_ARAVE</name>
<dbReference type="EMBL" id="BGPR01000615">
    <property type="protein sequence ID" value="GBM28609.1"/>
    <property type="molecule type" value="Genomic_DNA"/>
</dbReference>
<organism evidence="1 2">
    <name type="scientific">Araneus ventricosus</name>
    <name type="common">Orbweaver spider</name>
    <name type="synonym">Epeira ventricosa</name>
    <dbReference type="NCBI Taxonomy" id="182803"/>
    <lineage>
        <taxon>Eukaryota</taxon>
        <taxon>Metazoa</taxon>
        <taxon>Ecdysozoa</taxon>
        <taxon>Arthropoda</taxon>
        <taxon>Chelicerata</taxon>
        <taxon>Arachnida</taxon>
        <taxon>Araneae</taxon>
        <taxon>Araneomorphae</taxon>
        <taxon>Entelegynae</taxon>
        <taxon>Araneoidea</taxon>
        <taxon>Araneidae</taxon>
        <taxon>Araneus</taxon>
    </lineage>
</organism>
<protein>
    <submittedName>
        <fullName evidence="1">Uncharacterized protein</fullName>
    </submittedName>
</protein>
<gene>
    <name evidence="1" type="ORF">AVEN_72180_1</name>
</gene>